<dbReference type="InterPro" id="IPR046335">
    <property type="entry name" value="LacI/GalR-like_sensor"/>
</dbReference>
<dbReference type="GO" id="GO:0000976">
    <property type="term" value="F:transcription cis-regulatory region binding"/>
    <property type="evidence" value="ECO:0007669"/>
    <property type="project" value="TreeGrafter"/>
</dbReference>
<dbReference type="Pfam" id="PF13377">
    <property type="entry name" value="Peripla_BP_3"/>
    <property type="match status" value="1"/>
</dbReference>
<evidence type="ECO:0000313" key="6">
    <source>
        <dbReference type="Proteomes" id="UP000605259"/>
    </source>
</evidence>
<evidence type="ECO:0000256" key="3">
    <source>
        <dbReference type="ARBA" id="ARBA00023163"/>
    </source>
</evidence>
<dbReference type="Proteomes" id="UP000605259">
    <property type="component" value="Unassembled WGS sequence"/>
</dbReference>
<dbReference type="InterPro" id="IPR010982">
    <property type="entry name" value="Lambda_DNA-bd_dom_sf"/>
</dbReference>
<dbReference type="SUPFAM" id="SSF53822">
    <property type="entry name" value="Periplasmic binding protein-like I"/>
    <property type="match status" value="1"/>
</dbReference>
<dbReference type="SUPFAM" id="SSF47413">
    <property type="entry name" value="lambda repressor-like DNA-binding domains"/>
    <property type="match status" value="1"/>
</dbReference>
<dbReference type="PANTHER" id="PTHR30146:SF136">
    <property type="entry name" value="NTD BIOSYNTHESIS OPERON REGULATOR NTDR"/>
    <property type="match status" value="1"/>
</dbReference>
<proteinExistence type="predicted"/>
<dbReference type="InterPro" id="IPR028082">
    <property type="entry name" value="Peripla_BP_I"/>
</dbReference>
<dbReference type="Gene3D" id="3.40.50.2300">
    <property type="match status" value="2"/>
</dbReference>
<keyword evidence="6" id="KW-1185">Reference proteome</keyword>
<dbReference type="PRINTS" id="PR00036">
    <property type="entry name" value="HTHLACI"/>
</dbReference>
<keyword evidence="3" id="KW-0804">Transcription</keyword>
<evidence type="ECO:0000256" key="2">
    <source>
        <dbReference type="ARBA" id="ARBA00023125"/>
    </source>
</evidence>
<reference evidence="5" key="2">
    <citation type="submission" date="2020-09" db="EMBL/GenBank/DDBJ databases">
        <authorList>
            <person name="Sun Q."/>
            <person name="Zhou Y."/>
        </authorList>
    </citation>
    <scope>NUCLEOTIDE SEQUENCE</scope>
    <source>
        <strain evidence="5">CGMCC 1.12698</strain>
    </source>
</reference>
<dbReference type="PROSITE" id="PS00356">
    <property type="entry name" value="HTH_LACI_1"/>
    <property type="match status" value="1"/>
</dbReference>
<dbReference type="AlphaFoldDB" id="A0A917EPW6"/>
<protein>
    <submittedName>
        <fullName evidence="5">NTD biosynthesis operon regulator NtdR</fullName>
    </submittedName>
</protein>
<evidence type="ECO:0000256" key="1">
    <source>
        <dbReference type="ARBA" id="ARBA00023015"/>
    </source>
</evidence>
<organism evidence="5 6">
    <name type="scientific">Priestia taiwanensis</name>
    <dbReference type="NCBI Taxonomy" id="1347902"/>
    <lineage>
        <taxon>Bacteria</taxon>
        <taxon>Bacillati</taxon>
        <taxon>Bacillota</taxon>
        <taxon>Bacilli</taxon>
        <taxon>Bacillales</taxon>
        <taxon>Bacillaceae</taxon>
        <taxon>Priestia</taxon>
    </lineage>
</organism>
<gene>
    <name evidence="5" type="primary">ntdR</name>
    <name evidence="5" type="ORF">GCM10007140_12400</name>
</gene>
<keyword evidence="1" id="KW-0805">Transcription regulation</keyword>
<name>A0A917EPW6_9BACI</name>
<reference evidence="5" key="1">
    <citation type="journal article" date="2014" name="Int. J. Syst. Evol. Microbiol.">
        <title>Complete genome sequence of Corynebacterium casei LMG S-19264T (=DSM 44701T), isolated from a smear-ripened cheese.</title>
        <authorList>
            <consortium name="US DOE Joint Genome Institute (JGI-PGF)"/>
            <person name="Walter F."/>
            <person name="Albersmeier A."/>
            <person name="Kalinowski J."/>
            <person name="Ruckert C."/>
        </authorList>
    </citation>
    <scope>NUCLEOTIDE SEQUENCE</scope>
    <source>
        <strain evidence="5">CGMCC 1.12698</strain>
    </source>
</reference>
<accession>A0A917EPW6</accession>
<dbReference type="InterPro" id="IPR000843">
    <property type="entry name" value="HTH_LacI"/>
</dbReference>
<evidence type="ECO:0000259" key="4">
    <source>
        <dbReference type="PROSITE" id="PS50932"/>
    </source>
</evidence>
<dbReference type="GO" id="GO:0003700">
    <property type="term" value="F:DNA-binding transcription factor activity"/>
    <property type="evidence" value="ECO:0007669"/>
    <property type="project" value="TreeGrafter"/>
</dbReference>
<dbReference type="CDD" id="cd01392">
    <property type="entry name" value="HTH_LacI"/>
    <property type="match status" value="1"/>
</dbReference>
<dbReference type="RefSeq" id="WP_188387523.1">
    <property type="nucleotide sequence ID" value="NZ_BMFK01000001.1"/>
</dbReference>
<feature type="domain" description="HTH lacI-type" evidence="4">
    <location>
        <begin position="2"/>
        <end position="56"/>
    </location>
</feature>
<evidence type="ECO:0000313" key="5">
    <source>
        <dbReference type="EMBL" id="GGE63681.1"/>
    </source>
</evidence>
<dbReference type="EMBL" id="BMFK01000001">
    <property type="protein sequence ID" value="GGE63681.1"/>
    <property type="molecule type" value="Genomic_DNA"/>
</dbReference>
<dbReference type="PANTHER" id="PTHR30146">
    <property type="entry name" value="LACI-RELATED TRANSCRIPTIONAL REPRESSOR"/>
    <property type="match status" value="1"/>
</dbReference>
<comment type="caution">
    <text evidence="5">The sequence shown here is derived from an EMBL/GenBank/DDBJ whole genome shotgun (WGS) entry which is preliminary data.</text>
</comment>
<keyword evidence="2" id="KW-0238">DNA-binding</keyword>
<dbReference type="Gene3D" id="1.10.260.40">
    <property type="entry name" value="lambda repressor-like DNA-binding domains"/>
    <property type="match status" value="1"/>
</dbReference>
<dbReference type="Pfam" id="PF00356">
    <property type="entry name" value="LacI"/>
    <property type="match status" value="1"/>
</dbReference>
<dbReference type="PROSITE" id="PS50932">
    <property type="entry name" value="HTH_LACI_2"/>
    <property type="match status" value="1"/>
</dbReference>
<dbReference type="SMART" id="SM00354">
    <property type="entry name" value="HTH_LACI"/>
    <property type="match status" value="1"/>
</dbReference>
<sequence>MTTIYDIARLSGVSKSTVSRVLNNHPYVSKDAKEKVASAIKKLHYTPNSRAVQFRLQMTKNIGIIAPMLDHPYFSRLISALSSECMLRGYKPVVYQTFFQEEREKEVYTKLIHKELDAVIITTSLFSEAYINELTASQTVVACNEDYEGTYFDVFSLDEEGIIYEATTSLLKQGLSNLVFCADILDNALQQSRLKGFIRAHEQYSITYRESYIYNHISTIEDGVQLGNSLFSGTLMCDGIVAGSDFVAAGLLKSARKHCIHVPKDVSIIGFDNHQISTITAPELSTICNHIQEMITDVFDRLVHRLNGGDTPYEKKVYTGTLIIRESCVNKK</sequence>